<keyword evidence="6" id="KW-1185">Reference proteome</keyword>
<reference evidence="4 5" key="2">
    <citation type="submission" date="2018-11" db="EMBL/GenBank/DDBJ databases">
        <title>Genomic Encyclopedia of Type Strains, Phase IV (KMG-IV): sequencing the most valuable type-strain genomes for metagenomic binning, comparative biology and taxonomic classification.</title>
        <authorList>
            <person name="Goeker M."/>
        </authorList>
    </citation>
    <scope>NUCLEOTIDE SEQUENCE [LARGE SCALE GENOMIC DNA]</scope>
    <source>
        <strain evidence="4 5">DSM 27783</strain>
    </source>
</reference>
<feature type="domain" description="VWFA" evidence="2">
    <location>
        <begin position="82"/>
        <end position="267"/>
    </location>
</feature>
<keyword evidence="1" id="KW-1133">Transmembrane helix</keyword>
<evidence type="ECO:0000313" key="6">
    <source>
        <dbReference type="Proteomes" id="UP000298805"/>
    </source>
</evidence>
<gene>
    <name evidence="3" type="ORF">C6V80_05635</name>
    <name evidence="4" type="ORF">EDC58_0299</name>
</gene>
<dbReference type="PROSITE" id="PS50234">
    <property type="entry name" value="VWFA"/>
    <property type="match status" value="1"/>
</dbReference>
<dbReference type="SUPFAM" id="SSF53300">
    <property type="entry name" value="vWA-like"/>
    <property type="match status" value="1"/>
</dbReference>
<evidence type="ECO:0000256" key="1">
    <source>
        <dbReference type="SAM" id="Phobius"/>
    </source>
</evidence>
<dbReference type="SMART" id="SM00327">
    <property type="entry name" value="VWA"/>
    <property type="match status" value="1"/>
</dbReference>
<dbReference type="InterPro" id="IPR036465">
    <property type="entry name" value="vWFA_dom_sf"/>
</dbReference>
<keyword evidence="1" id="KW-0812">Transmembrane</keyword>
<dbReference type="Gene3D" id="3.40.50.410">
    <property type="entry name" value="von Willebrand factor, type A domain"/>
    <property type="match status" value="1"/>
</dbReference>
<evidence type="ECO:0000313" key="4">
    <source>
        <dbReference type="EMBL" id="ROR40818.1"/>
    </source>
</evidence>
<protein>
    <submittedName>
        <fullName evidence="3">VWA domain-containing protein</fullName>
    </submittedName>
    <submittedName>
        <fullName evidence="4">von Willebrand factor type A domain-containing protein</fullName>
    </submittedName>
</protein>
<sequence>MTFLHPEFALFGILGLLFLLFQKKRKFTHLHFFKNTKSFSVDIVDLLILIFLTLSLMYPVKYTTKYITSKVDYQFYNNKKEKIIIILDDSLSMEDYVKLEKSIALNIIENNKAKADIMLVIFEGDYKILSYFTDNYDELKKQINDLYFNAVTGKGGSMLRDTISGVINAFRPYNPKIYILTDGSPNDESSVSVQQLKKLANGMQIKYIGFGDDKNNKIYEKIFNNTKLKKYNPVSKYQEKTKVYSYQEEEFFYWFLVAAFMLMIYKIIRLRFENFNFGV</sequence>
<evidence type="ECO:0000313" key="5">
    <source>
        <dbReference type="Proteomes" id="UP000272781"/>
    </source>
</evidence>
<reference evidence="3" key="3">
    <citation type="submission" date="2019-06" db="EMBL/GenBank/DDBJ databases">
        <title>A comparative analysis of the Nautiliaceae.</title>
        <authorList>
            <person name="Grosche A."/>
            <person name="Smedile F."/>
            <person name="Vetriani C."/>
        </authorList>
    </citation>
    <scope>NUCLEOTIDE SEQUENCE</scope>
    <source>
        <strain evidence="3">TB6</strain>
    </source>
</reference>
<evidence type="ECO:0000313" key="3">
    <source>
        <dbReference type="EMBL" id="QCI28457.1"/>
    </source>
</evidence>
<proteinExistence type="predicted"/>
<feature type="transmembrane region" description="Helical" evidence="1">
    <location>
        <begin position="251"/>
        <end position="268"/>
    </location>
</feature>
<name>A0AAJ4RDV8_9BACT</name>
<dbReference type="RefSeq" id="WP_123351729.1">
    <property type="nucleotide sequence ID" value="NZ_CP027432.2"/>
</dbReference>
<keyword evidence="1" id="KW-0472">Membrane</keyword>
<dbReference type="AlphaFoldDB" id="A0AAJ4RDV8"/>
<feature type="transmembrane region" description="Helical" evidence="1">
    <location>
        <begin position="6"/>
        <end position="22"/>
    </location>
</feature>
<accession>A0AAJ4RDV8</accession>
<dbReference type="EMBL" id="RJVK01000001">
    <property type="protein sequence ID" value="ROR40818.1"/>
    <property type="molecule type" value="Genomic_DNA"/>
</dbReference>
<dbReference type="InterPro" id="IPR002035">
    <property type="entry name" value="VWF_A"/>
</dbReference>
<organism evidence="4 5">
    <name type="scientific">Caminibacter pacificus</name>
    <dbReference type="NCBI Taxonomy" id="1424653"/>
    <lineage>
        <taxon>Bacteria</taxon>
        <taxon>Pseudomonadati</taxon>
        <taxon>Campylobacterota</taxon>
        <taxon>Epsilonproteobacteria</taxon>
        <taxon>Nautiliales</taxon>
        <taxon>Nautiliaceae</taxon>
        <taxon>Caminibacter</taxon>
    </lineage>
</organism>
<reference evidence="6" key="1">
    <citation type="submission" date="2018-03" db="EMBL/GenBank/DDBJ databases">
        <title>A comparative analysis of the Nautiliaceae.</title>
        <authorList>
            <person name="Grosche A."/>
            <person name="Smedile F."/>
            <person name="Vetriani C."/>
        </authorList>
    </citation>
    <scope>NUCLEOTIDE SEQUENCE [LARGE SCALE GENOMIC DNA]</scope>
    <source>
        <strain evidence="6">TB6</strain>
    </source>
</reference>
<dbReference type="EMBL" id="CP027432">
    <property type="protein sequence ID" value="QCI28457.1"/>
    <property type="molecule type" value="Genomic_DNA"/>
</dbReference>
<dbReference type="Proteomes" id="UP000272781">
    <property type="component" value="Unassembled WGS sequence"/>
</dbReference>
<feature type="transmembrane region" description="Helical" evidence="1">
    <location>
        <begin position="43"/>
        <end position="60"/>
    </location>
</feature>
<dbReference type="Pfam" id="PF13519">
    <property type="entry name" value="VWA_2"/>
    <property type="match status" value="1"/>
</dbReference>
<evidence type="ECO:0000259" key="2">
    <source>
        <dbReference type="PROSITE" id="PS50234"/>
    </source>
</evidence>
<dbReference type="Proteomes" id="UP000298805">
    <property type="component" value="Chromosome"/>
</dbReference>